<evidence type="ECO:0000313" key="18">
    <source>
        <dbReference type="EMBL" id="KKR05084.1"/>
    </source>
</evidence>
<dbReference type="SUPFAM" id="SSF52540">
    <property type="entry name" value="P-loop containing nucleoside triphosphate hydrolases"/>
    <property type="match status" value="1"/>
</dbReference>
<keyword evidence="12 18" id="KW-0482">Metalloprotease</keyword>
<dbReference type="GO" id="GO:0008270">
    <property type="term" value="F:zinc ion binding"/>
    <property type="evidence" value="ECO:0007669"/>
    <property type="project" value="InterPro"/>
</dbReference>
<feature type="domain" description="AAA+ ATPase" evidence="17">
    <location>
        <begin position="190"/>
        <end position="327"/>
    </location>
</feature>
<comment type="similarity">
    <text evidence="14">In the central section; belongs to the AAA ATPase family.</text>
</comment>
<name>A0A0G0MM21_9BACT</name>
<keyword evidence="6" id="KW-0479">Metal-binding</keyword>
<evidence type="ECO:0000313" key="19">
    <source>
        <dbReference type="Proteomes" id="UP000033935"/>
    </source>
</evidence>
<evidence type="ECO:0000256" key="11">
    <source>
        <dbReference type="ARBA" id="ARBA00022989"/>
    </source>
</evidence>
<dbReference type="InterPro" id="IPR003959">
    <property type="entry name" value="ATPase_AAA_core"/>
</dbReference>
<keyword evidence="5 16" id="KW-0812">Transmembrane</keyword>
<keyword evidence="4 18" id="KW-0645">Protease</keyword>
<dbReference type="GO" id="GO:0016887">
    <property type="term" value="F:ATP hydrolysis activity"/>
    <property type="evidence" value="ECO:0007669"/>
    <property type="project" value="InterPro"/>
</dbReference>
<feature type="transmembrane region" description="Helical" evidence="16">
    <location>
        <begin position="110"/>
        <end position="129"/>
    </location>
</feature>
<comment type="subcellular location">
    <subcellularLocation>
        <location evidence="2">Membrane</location>
    </subcellularLocation>
</comment>
<keyword evidence="11 16" id="KW-1133">Transmembrane helix</keyword>
<comment type="similarity">
    <text evidence="3">In the C-terminal section; belongs to the peptidase M41 family.</text>
</comment>
<dbReference type="FunFam" id="3.40.50.300:FF:000001">
    <property type="entry name" value="ATP-dependent zinc metalloprotease FtsH"/>
    <property type="match status" value="1"/>
</dbReference>
<keyword evidence="9" id="KW-0862">Zinc</keyword>
<evidence type="ECO:0000256" key="2">
    <source>
        <dbReference type="ARBA" id="ARBA00004370"/>
    </source>
</evidence>
<evidence type="ECO:0000256" key="10">
    <source>
        <dbReference type="ARBA" id="ARBA00022840"/>
    </source>
</evidence>
<dbReference type="GO" id="GO:0005524">
    <property type="term" value="F:ATP binding"/>
    <property type="evidence" value="ECO:0007669"/>
    <property type="project" value="UniProtKB-KW"/>
</dbReference>
<dbReference type="Gene3D" id="1.20.58.760">
    <property type="entry name" value="Peptidase M41"/>
    <property type="match status" value="1"/>
</dbReference>
<dbReference type="InterPro" id="IPR003593">
    <property type="entry name" value="AAA+_ATPase"/>
</dbReference>
<dbReference type="Pfam" id="PF01434">
    <property type="entry name" value="Peptidase_M41"/>
    <property type="match status" value="1"/>
</dbReference>
<evidence type="ECO:0000256" key="12">
    <source>
        <dbReference type="ARBA" id="ARBA00023049"/>
    </source>
</evidence>
<dbReference type="PATRIC" id="fig|1618995.3.peg.45"/>
<dbReference type="SUPFAM" id="SSF140990">
    <property type="entry name" value="FtsH protease domain-like"/>
    <property type="match status" value="1"/>
</dbReference>
<dbReference type="Pfam" id="PF00004">
    <property type="entry name" value="AAA"/>
    <property type="match status" value="1"/>
</dbReference>
<gene>
    <name evidence="18" type="ORF">UT30_C0001G0043</name>
</gene>
<dbReference type="InterPro" id="IPR027417">
    <property type="entry name" value="P-loop_NTPase"/>
</dbReference>
<sequence>MRFLIFVFFAVFTFVFISIHLSSSIGSSVVKDISYSEALTLIQTDRVTSVIITEKVLELTPNRSVELNKDIKSNLIWKTVIAGTPEILEGSLLEHGVAYGARESRWFSKYWITFLWVGIILLLFLPRFFNKQKSTFSSLMNFTNHKGRQAQNVTTTFADVAGHDNVREQLQEGIAFLKDPKRFSRLGAKIPKGVLLYGPPGTGKTLMARATAGEAGVPFIHISGSDFVEMFVGVGAVRVQSLFAEARRKAPCIIFIDEIDAVGSKRSNVMSSGDSERDQTINKLLAEMDGFEQTTGIIIIAATNRPDNLDEALKRRFERKVFVGLPSLMAREQILRVHAKGKVTNGIDYTQIARLTPGMSGAALENVLNEAALIATREEANAIKTDHLVRAVEIVAVGHKDTARRLSENDRQTVAVHEAGHATVSAALGRSKQVARVSIIPTSHGALGYNLNAPQDETDTLLRSSDELLDDVVCLLGGRAAEQTMSGKISTGASDDLRRANTILYHYIVQYGFSEVLSNRVLTQETDWSETTAQTVDEEVIRLLKTCYARSLSVIVNNRSLVGALVGDLLTHEELSGENLLVFLSQVENPPEIEKEVVL</sequence>
<evidence type="ECO:0000256" key="5">
    <source>
        <dbReference type="ARBA" id="ARBA00022692"/>
    </source>
</evidence>
<dbReference type="GO" id="GO:0006508">
    <property type="term" value="P:proteolysis"/>
    <property type="evidence" value="ECO:0007669"/>
    <property type="project" value="UniProtKB-KW"/>
</dbReference>
<evidence type="ECO:0000259" key="17">
    <source>
        <dbReference type="SMART" id="SM00382"/>
    </source>
</evidence>
<dbReference type="SMART" id="SM00382">
    <property type="entry name" value="AAA"/>
    <property type="match status" value="1"/>
</dbReference>
<evidence type="ECO:0000256" key="9">
    <source>
        <dbReference type="ARBA" id="ARBA00022833"/>
    </source>
</evidence>
<proteinExistence type="inferred from homology"/>
<keyword evidence="13 16" id="KW-0472">Membrane</keyword>
<evidence type="ECO:0000256" key="6">
    <source>
        <dbReference type="ARBA" id="ARBA00022723"/>
    </source>
</evidence>
<evidence type="ECO:0000256" key="13">
    <source>
        <dbReference type="ARBA" id="ARBA00023136"/>
    </source>
</evidence>
<accession>A0A0G0MM21</accession>
<dbReference type="Gene3D" id="1.10.8.60">
    <property type="match status" value="1"/>
</dbReference>
<dbReference type="Gene3D" id="3.40.50.300">
    <property type="entry name" value="P-loop containing nucleotide triphosphate hydrolases"/>
    <property type="match status" value="1"/>
</dbReference>
<dbReference type="Pfam" id="PF17862">
    <property type="entry name" value="AAA_lid_3"/>
    <property type="match status" value="1"/>
</dbReference>
<dbReference type="PANTHER" id="PTHR43655:SF2">
    <property type="entry name" value="AFG3 LIKE MATRIX AAA PEPTIDASE SUBUNIT 2, ISOFORM A"/>
    <property type="match status" value="1"/>
</dbReference>
<dbReference type="InterPro" id="IPR000642">
    <property type="entry name" value="Peptidase_M41"/>
</dbReference>
<dbReference type="FunFam" id="1.10.8.60:FF:000001">
    <property type="entry name" value="ATP-dependent zinc metalloprotease FtsH"/>
    <property type="match status" value="1"/>
</dbReference>
<evidence type="ECO:0000256" key="15">
    <source>
        <dbReference type="RuleBase" id="RU003651"/>
    </source>
</evidence>
<evidence type="ECO:0000256" key="4">
    <source>
        <dbReference type="ARBA" id="ARBA00022670"/>
    </source>
</evidence>
<evidence type="ECO:0000256" key="14">
    <source>
        <dbReference type="ARBA" id="ARBA00061570"/>
    </source>
</evidence>
<comment type="cofactor">
    <cofactor evidence="1">
        <name>Zn(2+)</name>
        <dbReference type="ChEBI" id="CHEBI:29105"/>
    </cofactor>
</comment>
<evidence type="ECO:0000256" key="3">
    <source>
        <dbReference type="ARBA" id="ARBA00010044"/>
    </source>
</evidence>
<keyword evidence="10 15" id="KW-0067">ATP-binding</keyword>
<dbReference type="Pfam" id="PF06480">
    <property type="entry name" value="FtsH_ext"/>
    <property type="match status" value="1"/>
</dbReference>
<dbReference type="GO" id="GO:0016020">
    <property type="term" value="C:membrane"/>
    <property type="evidence" value="ECO:0007669"/>
    <property type="project" value="UniProtKB-SubCell"/>
</dbReference>
<dbReference type="InterPro" id="IPR037219">
    <property type="entry name" value="Peptidase_M41-like"/>
</dbReference>
<dbReference type="EMBL" id="LBWG01000001">
    <property type="protein sequence ID" value="KKR05084.1"/>
    <property type="molecule type" value="Genomic_DNA"/>
</dbReference>
<comment type="similarity">
    <text evidence="15">Belongs to the AAA ATPase family.</text>
</comment>
<dbReference type="GO" id="GO:0004176">
    <property type="term" value="F:ATP-dependent peptidase activity"/>
    <property type="evidence" value="ECO:0007669"/>
    <property type="project" value="InterPro"/>
</dbReference>
<dbReference type="CDD" id="cd19501">
    <property type="entry name" value="RecA-like_FtsH"/>
    <property type="match status" value="1"/>
</dbReference>
<reference evidence="18 19" key="1">
    <citation type="journal article" date="2015" name="Nature">
        <title>rRNA introns, odd ribosomes, and small enigmatic genomes across a large radiation of phyla.</title>
        <authorList>
            <person name="Brown C.T."/>
            <person name="Hug L.A."/>
            <person name="Thomas B.C."/>
            <person name="Sharon I."/>
            <person name="Castelle C.J."/>
            <person name="Singh A."/>
            <person name="Wilkins M.J."/>
            <person name="Williams K.H."/>
            <person name="Banfield J.F."/>
        </authorList>
    </citation>
    <scope>NUCLEOTIDE SEQUENCE [LARGE SCALE GENOMIC DNA]</scope>
</reference>
<dbReference type="GO" id="GO:0004222">
    <property type="term" value="F:metalloendopeptidase activity"/>
    <property type="evidence" value="ECO:0007669"/>
    <property type="project" value="InterPro"/>
</dbReference>
<evidence type="ECO:0000256" key="8">
    <source>
        <dbReference type="ARBA" id="ARBA00022801"/>
    </source>
</evidence>
<dbReference type="InterPro" id="IPR003960">
    <property type="entry name" value="ATPase_AAA_CS"/>
</dbReference>
<comment type="caution">
    <text evidence="18">The sequence shown here is derived from an EMBL/GenBank/DDBJ whole genome shotgun (WGS) entry which is preliminary data.</text>
</comment>
<keyword evidence="7 15" id="KW-0547">Nucleotide-binding</keyword>
<dbReference type="InterPro" id="IPR011546">
    <property type="entry name" value="Pept_M41_FtsH_extracell"/>
</dbReference>
<protein>
    <submittedName>
        <fullName evidence="18">ATP-dependent zinc metalloprotease FtsH</fullName>
    </submittedName>
</protein>
<dbReference type="InterPro" id="IPR050928">
    <property type="entry name" value="ATP-dep_Zn_Metalloprotease"/>
</dbReference>
<dbReference type="Proteomes" id="UP000033935">
    <property type="component" value="Unassembled WGS sequence"/>
</dbReference>
<evidence type="ECO:0000256" key="16">
    <source>
        <dbReference type="SAM" id="Phobius"/>
    </source>
</evidence>
<evidence type="ECO:0000256" key="1">
    <source>
        <dbReference type="ARBA" id="ARBA00001947"/>
    </source>
</evidence>
<dbReference type="InterPro" id="IPR041569">
    <property type="entry name" value="AAA_lid_3"/>
</dbReference>
<evidence type="ECO:0000256" key="7">
    <source>
        <dbReference type="ARBA" id="ARBA00022741"/>
    </source>
</evidence>
<dbReference type="PROSITE" id="PS00674">
    <property type="entry name" value="AAA"/>
    <property type="match status" value="1"/>
</dbReference>
<keyword evidence="8" id="KW-0378">Hydrolase</keyword>
<organism evidence="18 19">
    <name type="scientific">Candidatus Uhrbacteria bacterium GW2011_GWF2_39_13</name>
    <dbReference type="NCBI Taxonomy" id="1618995"/>
    <lineage>
        <taxon>Bacteria</taxon>
        <taxon>Candidatus Uhriibacteriota</taxon>
    </lineage>
</organism>
<dbReference type="PANTHER" id="PTHR43655">
    <property type="entry name" value="ATP-DEPENDENT PROTEASE"/>
    <property type="match status" value="1"/>
</dbReference>
<dbReference type="AlphaFoldDB" id="A0A0G0MM21"/>